<name>A0ABY5HYB7_9FIRM</name>
<proteinExistence type="predicted"/>
<accession>A0ABY5HYB7</accession>
<feature type="domain" description="Serine aminopeptidase S33" evidence="2">
    <location>
        <begin position="88"/>
        <end position="177"/>
    </location>
</feature>
<dbReference type="InterPro" id="IPR029058">
    <property type="entry name" value="AB_hydrolase_fold"/>
</dbReference>
<dbReference type="SUPFAM" id="SSF53474">
    <property type="entry name" value="alpha/beta-Hydrolases"/>
    <property type="match status" value="1"/>
</dbReference>
<keyword evidence="1" id="KW-0812">Transmembrane</keyword>
<dbReference type="GO" id="GO:0016787">
    <property type="term" value="F:hydrolase activity"/>
    <property type="evidence" value="ECO:0007669"/>
    <property type="project" value="UniProtKB-KW"/>
</dbReference>
<evidence type="ECO:0000259" key="2">
    <source>
        <dbReference type="Pfam" id="PF12146"/>
    </source>
</evidence>
<evidence type="ECO:0000313" key="4">
    <source>
        <dbReference type="Proteomes" id="UP001060112"/>
    </source>
</evidence>
<dbReference type="Pfam" id="PF12146">
    <property type="entry name" value="Hydrolase_4"/>
    <property type="match status" value="1"/>
</dbReference>
<reference evidence="3" key="1">
    <citation type="submission" date="2022-07" db="EMBL/GenBank/DDBJ databases">
        <title>Faecal culturing of patients with breast cancer.</title>
        <authorList>
            <person name="Teng N.M.Y."/>
            <person name="Kiu R."/>
            <person name="Evans R."/>
            <person name="Baker D.J."/>
            <person name="Zenner C."/>
            <person name="Robinson S.D."/>
            <person name="Hall L.J."/>
        </authorList>
    </citation>
    <scope>NUCLEOTIDE SEQUENCE</scope>
    <source>
        <strain evidence="3">LH1062</strain>
    </source>
</reference>
<dbReference type="PANTHER" id="PTHR43358:SF4">
    <property type="entry name" value="ALPHA_BETA HYDROLASE FOLD-1 DOMAIN-CONTAINING PROTEIN"/>
    <property type="match status" value="1"/>
</dbReference>
<keyword evidence="3" id="KW-0378">Hydrolase</keyword>
<evidence type="ECO:0000313" key="3">
    <source>
        <dbReference type="EMBL" id="UTY38031.1"/>
    </source>
</evidence>
<dbReference type="InterPro" id="IPR022742">
    <property type="entry name" value="Hydrolase_4"/>
</dbReference>
<dbReference type="Proteomes" id="UP001060112">
    <property type="component" value="Chromosome"/>
</dbReference>
<dbReference type="RefSeq" id="WP_290138075.1">
    <property type="nucleotide sequence ID" value="NZ_CP101620.1"/>
</dbReference>
<dbReference type="EMBL" id="CP101620">
    <property type="protein sequence ID" value="UTY38031.1"/>
    <property type="molecule type" value="Genomic_DNA"/>
</dbReference>
<dbReference type="PRINTS" id="PR00111">
    <property type="entry name" value="ABHYDROLASE"/>
</dbReference>
<sequence>MKKSIKIILCFISVVVLFLGGITFYVGNYLYDYTLNPLSQHSLFENMVSSNPSESHQWLETHAVHTSIQSYDDLFLHAYYIEQDAPVYVIMVHGYRSDGTSIINPIKRFYKQGYNLLIPDLRGHGQSEGDYIGMGWDDRYDILGWIDYILTKDAHAQIILYGVSMGGATVMNVAEKNCHHK</sequence>
<protein>
    <submittedName>
        <fullName evidence="3">Alpha/beta fold hydrolase</fullName>
    </submittedName>
</protein>
<gene>
    <name evidence="3" type="ORF">NMU03_10010</name>
</gene>
<dbReference type="InterPro" id="IPR000073">
    <property type="entry name" value="AB_hydrolase_1"/>
</dbReference>
<keyword evidence="1" id="KW-0472">Membrane</keyword>
<dbReference type="InterPro" id="IPR052920">
    <property type="entry name" value="DNA-binding_regulatory"/>
</dbReference>
<feature type="transmembrane region" description="Helical" evidence="1">
    <location>
        <begin position="7"/>
        <end position="31"/>
    </location>
</feature>
<dbReference type="Gene3D" id="3.40.50.1820">
    <property type="entry name" value="alpha/beta hydrolase"/>
    <property type="match status" value="1"/>
</dbReference>
<keyword evidence="4" id="KW-1185">Reference proteome</keyword>
<organism evidence="3 4">
    <name type="scientific">Allocoprobacillus halotolerans</name>
    <dbReference type="NCBI Taxonomy" id="2944914"/>
    <lineage>
        <taxon>Bacteria</taxon>
        <taxon>Bacillati</taxon>
        <taxon>Bacillota</taxon>
        <taxon>Erysipelotrichia</taxon>
        <taxon>Erysipelotrichales</taxon>
        <taxon>Erysipelotrichaceae</taxon>
        <taxon>Allocoprobacillus</taxon>
    </lineage>
</organism>
<dbReference type="PANTHER" id="PTHR43358">
    <property type="entry name" value="ALPHA/BETA-HYDROLASE"/>
    <property type="match status" value="1"/>
</dbReference>
<evidence type="ECO:0000256" key="1">
    <source>
        <dbReference type="SAM" id="Phobius"/>
    </source>
</evidence>
<keyword evidence="1" id="KW-1133">Transmembrane helix</keyword>